<evidence type="ECO:0000313" key="2">
    <source>
        <dbReference type="Proteomes" id="UP001631993"/>
    </source>
</evidence>
<reference evidence="1 2" key="1">
    <citation type="submission" date="2024-12" db="EMBL/GenBank/DDBJ databases">
        <title>Forecasting of Potato common scab and diversities of Pathogenic streptomyces spp. in china.</title>
        <authorList>
            <person name="Handique U."/>
            <person name="Wu J."/>
        </authorList>
    </citation>
    <scope>NUCLEOTIDE SEQUENCE [LARGE SCALE GENOMIC DNA]</scope>
    <source>
        <strain evidence="1 2">ZRIMU1585</strain>
    </source>
</reference>
<name>A0ABW9IVW7_STRGJ</name>
<dbReference type="Proteomes" id="UP001631993">
    <property type="component" value="Unassembled WGS sequence"/>
</dbReference>
<evidence type="ECO:0000313" key="1">
    <source>
        <dbReference type="EMBL" id="MFM9652581.1"/>
    </source>
</evidence>
<accession>A0ABW9IVW7</accession>
<gene>
    <name evidence="1" type="ORF">ACKI1S_41500</name>
</gene>
<proteinExistence type="predicted"/>
<protein>
    <submittedName>
        <fullName evidence="1">Uncharacterized protein</fullName>
    </submittedName>
</protein>
<comment type="caution">
    <text evidence="1">The sequence shown here is derived from an EMBL/GenBank/DDBJ whole genome shotgun (WGS) entry which is preliminary data.</text>
</comment>
<dbReference type="RefSeq" id="WP_365273793.1">
    <property type="nucleotide sequence ID" value="NZ_JBJVMW010000030.1"/>
</dbReference>
<keyword evidence="2" id="KW-1185">Reference proteome</keyword>
<dbReference type="EMBL" id="JBJVNE010000030">
    <property type="protein sequence ID" value="MFM9652581.1"/>
    <property type="molecule type" value="Genomic_DNA"/>
</dbReference>
<organism evidence="1 2">
    <name type="scientific">Streptomyces galilaeus</name>
    <dbReference type="NCBI Taxonomy" id="33899"/>
    <lineage>
        <taxon>Bacteria</taxon>
        <taxon>Bacillati</taxon>
        <taxon>Actinomycetota</taxon>
        <taxon>Actinomycetes</taxon>
        <taxon>Kitasatosporales</taxon>
        <taxon>Streptomycetaceae</taxon>
        <taxon>Streptomyces</taxon>
    </lineage>
</organism>
<sequence>MPDNDWQEQKGNAALMAMYRSVASASGVGSGRAAKTCYAVSPPVRLLLPCS</sequence>